<evidence type="ECO:0000313" key="10">
    <source>
        <dbReference type="EMBL" id="SMO62022.1"/>
    </source>
</evidence>
<gene>
    <name evidence="10" type="ORF">SAMN06265173_107105</name>
</gene>
<dbReference type="AlphaFoldDB" id="A0A521CRF8"/>
<dbReference type="Pfam" id="PF16927">
    <property type="entry name" value="HisKA_7TM"/>
    <property type="match status" value="1"/>
</dbReference>
<evidence type="ECO:0000256" key="6">
    <source>
        <dbReference type="ARBA" id="ARBA00023012"/>
    </source>
</evidence>
<evidence type="ECO:0000313" key="11">
    <source>
        <dbReference type="Proteomes" id="UP000316030"/>
    </source>
</evidence>
<evidence type="ECO:0000256" key="8">
    <source>
        <dbReference type="SAM" id="Phobius"/>
    </source>
</evidence>
<dbReference type="InterPro" id="IPR036890">
    <property type="entry name" value="HATPase_C_sf"/>
</dbReference>
<keyword evidence="6" id="KW-0902">Two-component regulatory system</keyword>
<dbReference type="InterPro" id="IPR003661">
    <property type="entry name" value="HisK_dim/P_dom"/>
</dbReference>
<keyword evidence="3" id="KW-0597">Phosphoprotein</keyword>
<evidence type="ECO:0000256" key="7">
    <source>
        <dbReference type="ARBA" id="ARBA00023136"/>
    </source>
</evidence>
<dbReference type="InterPro" id="IPR050736">
    <property type="entry name" value="Sensor_HK_Regulatory"/>
</dbReference>
<evidence type="ECO:0000256" key="2">
    <source>
        <dbReference type="ARBA" id="ARBA00012438"/>
    </source>
</evidence>
<dbReference type="CDD" id="cd00082">
    <property type="entry name" value="HisKA"/>
    <property type="match status" value="1"/>
</dbReference>
<dbReference type="Pfam" id="PF00512">
    <property type="entry name" value="HisKA"/>
    <property type="match status" value="1"/>
</dbReference>
<feature type="transmembrane region" description="Helical" evidence="8">
    <location>
        <begin position="12"/>
        <end position="31"/>
    </location>
</feature>
<feature type="transmembrane region" description="Helical" evidence="8">
    <location>
        <begin position="74"/>
        <end position="95"/>
    </location>
</feature>
<feature type="transmembrane region" description="Helical" evidence="8">
    <location>
        <begin position="107"/>
        <end position="125"/>
    </location>
</feature>
<dbReference type="Pfam" id="PF02518">
    <property type="entry name" value="HATPase_c"/>
    <property type="match status" value="1"/>
</dbReference>
<dbReference type="FunFam" id="3.30.565.10:FF:000006">
    <property type="entry name" value="Sensor histidine kinase WalK"/>
    <property type="match status" value="1"/>
</dbReference>
<dbReference type="EMBL" id="FXTO01000007">
    <property type="protein sequence ID" value="SMO62022.1"/>
    <property type="molecule type" value="Genomic_DNA"/>
</dbReference>
<dbReference type="SMART" id="SM00387">
    <property type="entry name" value="HATPase_c"/>
    <property type="match status" value="1"/>
</dbReference>
<keyword evidence="4" id="KW-0808">Transferase</keyword>
<keyword evidence="7 8" id="KW-0472">Membrane</keyword>
<dbReference type="RefSeq" id="WP_142492885.1">
    <property type="nucleotide sequence ID" value="NZ_FXTO01000007.1"/>
</dbReference>
<dbReference type="EC" id="2.7.13.3" evidence="2"/>
<dbReference type="Proteomes" id="UP000316030">
    <property type="component" value="Unassembled WGS sequence"/>
</dbReference>
<dbReference type="InterPro" id="IPR036097">
    <property type="entry name" value="HisK_dim/P_sf"/>
</dbReference>
<evidence type="ECO:0000256" key="1">
    <source>
        <dbReference type="ARBA" id="ARBA00000085"/>
    </source>
</evidence>
<dbReference type="InterPro" id="IPR005467">
    <property type="entry name" value="His_kinase_dom"/>
</dbReference>
<keyword evidence="11" id="KW-1185">Reference proteome</keyword>
<sequence length="594" mass="65121">MICLTPDIFDLPVVGTMAVFTGSFLFALWVWRQHQFAGKRAFLAAEAGMLWWLFAAGMEMSNQTLGCKLFWAQAAWPGIILMPSAWTMFLFHYALGHDASLPQLKRFSLWIAPPIISLVAFSNGYHHLMYTEATRLTQVDGRLSAQFDHGPFFYLAVGYVYAFMLASIGIGVASLRRANPQLRPFFVTLLLITLVPITGNLAYVLGDVTVFGFDPTPFMFAFVVAAFGWLIVNNRMMDITAIARDILFNDTRSPIIIFDDEGLLSGANLQAQEMLGMEKLAIGTALRTHPTIGPLVARAVTGGSLPPQSAMTWENRSFDPRLTALPSPINPKGPAVGWTIAFIDVTEQQMQADMLAQAAQQAQAASQAKSDFLSTVSHELRTPLTSIQGALDIVRMTAKDELPEQSAQLIEIAASNTRRLKALIDDLLDLQRMEQGLMEFKMERLDLRPMIKEAIEANKSYLDSYGVAATVDLPATPCYIEGDQKRLSQVMANLLSNAAKFSDHGKTVDVALRQKGRQVSITVRDHGVGIPPGSEEKVFGRFSQVDSAATRSRGGSGLGLNITQEILEAHDGSVRYESTLGHGTTFIVTLPLAA</sequence>
<dbReference type="FunFam" id="1.10.287.130:FF:000001">
    <property type="entry name" value="Two-component sensor histidine kinase"/>
    <property type="match status" value="1"/>
</dbReference>
<dbReference type="SUPFAM" id="SSF55874">
    <property type="entry name" value="ATPase domain of HSP90 chaperone/DNA topoisomerase II/histidine kinase"/>
    <property type="match status" value="1"/>
</dbReference>
<name>A0A521CRF8_9RHOB</name>
<evidence type="ECO:0000259" key="9">
    <source>
        <dbReference type="PROSITE" id="PS50109"/>
    </source>
</evidence>
<feature type="domain" description="Histidine kinase" evidence="9">
    <location>
        <begin position="375"/>
        <end position="594"/>
    </location>
</feature>
<feature type="transmembrane region" description="Helical" evidence="8">
    <location>
        <begin position="43"/>
        <end position="62"/>
    </location>
</feature>
<accession>A0A521CRF8</accession>
<dbReference type="PANTHER" id="PTHR43711:SF1">
    <property type="entry name" value="HISTIDINE KINASE 1"/>
    <property type="match status" value="1"/>
</dbReference>
<comment type="catalytic activity">
    <reaction evidence="1">
        <text>ATP + protein L-histidine = ADP + protein N-phospho-L-histidine.</text>
        <dbReference type="EC" id="2.7.13.3"/>
    </reaction>
</comment>
<dbReference type="SMART" id="SM00388">
    <property type="entry name" value="HisKA"/>
    <property type="match status" value="1"/>
</dbReference>
<dbReference type="PRINTS" id="PR00344">
    <property type="entry name" value="BCTRLSENSOR"/>
</dbReference>
<reference evidence="10 11" key="1">
    <citation type="submission" date="2017-05" db="EMBL/GenBank/DDBJ databases">
        <authorList>
            <person name="Varghese N."/>
            <person name="Submissions S."/>
        </authorList>
    </citation>
    <scope>NUCLEOTIDE SEQUENCE [LARGE SCALE GENOMIC DNA]</scope>
    <source>
        <strain evidence="10 11">DSM 29506</strain>
    </source>
</reference>
<evidence type="ECO:0000256" key="3">
    <source>
        <dbReference type="ARBA" id="ARBA00022553"/>
    </source>
</evidence>
<dbReference type="PROSITE" id="PS50109">
    <property type="entry name" value="HIS_KIN"/>
    <property type="match status" value="1"/>
</dbReference>
<keyword evidence="8" id="KW-0812">Transmembrane</keyword>
<dbReference type="GO" id="GO:0000155">
    <property type="term" value="F:phosphorelay sensor kinase activity"/>
    <property type="evidence" value="ECO:0007669"/>
    <property type="project" value="InterPro"/>
</dbReference>
<dbReference type="OrthoDB" id="9801651at2"/>
<dbReference type="PANTHER" id="PTHR43711">
    <property type="entry name" value="TWO-COMPONENT HISTIDINE KINASE"/>
    <property type="match status" value="1"/>
</dbReference>
<dbReference type="Gene3D" id="3.30.565.10">
    <property type="entry name" value="Histidine kinase-like ATPase, C-terminal domain"/>
    <property type="match status" value="1"/>
</dbReference>
<keyword evidence="5 10" id="KW-0418">Kinase</keyword>
<evidence type="ECO:0000256" key="5">
    <source>
        <dbReference type="ARBA" id="ARBA00022777"/>
    </source>
</evidence>
<proteinExistence type="predicted"/>
<evidence type="ECO:0000256" key="4">
    <source>
        <dbReference type="ARBA" id="ARBA00022679"/>
    </source>
</evidence>
<dbReference type="InterPro" id="IPR004358">
    <property type="entry name" value="Sig_transdc_His_kin-like_C"/>
</dbReference>
<protein>
    <recommendedName>
        <fullName evidence="2">histidine kinase</fullName>
        <ecNumber evidence="2">2.7.13.3</ecNumber>
    </recommendedName>
</protein>
<feature type="transmembrane region" description="Helical" evidence="8">
    <location>
        <begin position="152"/>
        <end position="173"/>
    </location>
</feature>
<dbReference type="InterPro" id="IPR031621">
    <property type="entry name" value="HisKA_7TM"/>
</dbReference>
<organism evidence="10 11">
    <name type="scientific">Thalassovita litoralis</name>
    <dbReference type="NCBI Taxonomy" id="1010611"/>
    <lineage>
        <taxon>Bacteria</taxon>
        <taxon>Pseudomonadati</taxon>
        <taxon>Pseudomonadota</taxon>
        <taxon>Alphaproteobacteria</taxon>
        <taxon>Rhodobacterales</taxon>
        <taxon>Roseobacteraceae</taxon>
        <taxon>Thalassovita</taxon>
    </lineage>
</organism>
<dbReference type="InterPro" id="IPR003594">
    <property type="entry name" value="HATPase_dom"/>
</dbReference>
<dbReference type="Gene3D" id="1.10.287.130">
    <property type="match status" value="1"/>
</dbReference>
<feature type="transmembrane region" description="Helical" evidence="8">
    <location>
        <begin position="217"/>
        <end position="234"/>
    </location>
</feature>
<keyword evidence="8" id="KW-1133">Transmembrane helix</keyword>
<feature type="transmembrane region" description="Helical" evidence="8">
    <location>
        <begin position="185"/>
        <end position="205"/>
    </location>
</feature>
<dbReference type="SUPFAM" id="SSF47384">
    <property type="entry name" value="Homodimeric domain of signal transducing histidine kinase"/>
    <property type="match status" value="1"/>
</dbReference>